<feature type="domain" description="AAA ATPase AAA+ lid" evidence="5">
    <location>
        <begin position="238"/>
        <end position="272"/>
    </location>
</feature>
<evidence type="ECO:0000256" key="1">
    <source>
        <dbReference type="ARBA" id="ARBA00006914"/>
    </source>
</evidence>
<dbReference type="PANTHER" id="PTHR23074:SF17">
    <property type="entry name" value="FIDGETIN-LIKE PROTEIN 1"/>
    <property type="match status" value="1"/>
</dbReference>
<comment type="similarity">
    <text evidence="1">Belongs to the AAA ATPase family.</text>
</comment>
<dbReference type="GO" id="GO:0051013">
    <property type="term" value="P:microtubule severing"/>
    <property type="evidence" value="ECO:0000318"/>
    <property type="project" value="GO_Central"/>
</dbReference>
<name>A0A2G2YWZ4_CAPAN</name>
<reference evidence="6 7" key="1">
    <citation type="journal article" date="2014" name="Nat. Genet.">
        <title>Genome sequence of the hot pepper provides insights into the evolution of pungency in Capsicum species.</title>
        <authorList>
            <person name="Kim S."/>
            <person name="Park M."/>
            <person name="Yeom S.I."/>
            <person name="Kim Y.M."/>
            <person name="Lee J.M."/>
            <person name="Lee H.A."/>
            <person name="Seo E."/>
            <person name="Choi J."/>
            <person name="Cheong K."/>
            <person name="Kim K.T."/>
            <person name="Jung K."/>
            <person name="Lee G.W."/>
            <person name="Oh S.K."/>
            <person name="Bae C."/>
            <person name="Kim S.B."/>
            <person name="Lee H.Y."/>
            <person name="Kim S.Y."/>
            <person name="Kim M.S."/>
            <person name="Kang B.C."/>
            <person name="Jo Y.D."/>
            <person name="Yang H.B."/>
            <person name="Jeong H.J."/>
            <person name="Kang W.H."/>
            <person name="Kwon J.K."/>
            <person name="Shin C."/>
            <person name="Lim J.Y."/>
            <person name="Park J.H."/>
            <person name="Huh J.H."/>
            <person name="Kim J.S."/>
            <person name="Kim B.D."/>
            <person name="Cohen O."/>
            <person name="Paran I."/>
            <person name="Suh M.C."/>
            <person name="Lee S.B."/>
            <person name="Kim Y.K."/>
            <person name="Shin Y."/>
            <person name="Noh S.J."/>
            <person name="Park J."/>
            <person name="Seo Y.S."/>
            <person name="Kwon S.Y."/>
            <person name="Kim H.A."/>
            <person name="Park J.M."/>
            <person name="Kim H.J."/>
            <person name="Choi S.B."/>
            <person name="Bosland P.W."/>
            <person name="Reeves G."/>
            <person name="Jo S.H."/>
            <person name="Lee B.W."/>
            <person name="Cho H.T."/>
            <person name="Choi H.S."/>
            <person name="Lee M.S."/>
            <person name="Yu Y."/>
            <person name="Do Choi Y."/>
            <person name="Park B.S."/>
            <person name="van Deynze A."/>
            <person name="Ashrafi H."/>
            <person name="Hill T."/>
            <person name="Kim W.T."/>
            <person name="Pai H.S."/>
            <person name="Ahn H.K."/>
            <person name="Yeam I."/>
            <person name="Giovannoni J.J."/>
            <person name="Rose J.K."/>
            <person name="Sorensen I."/>
            <person name="Lee S.J."/>
            <person name="Kim R.W."/>
            <person name="Choi I.Y."/>
            <person name="Choi B.S."/>
            <person name="Lim J.S."/>
            <person name="Lee Y.H."/>
            <person name="Choi D."/>
        </authorList>
    </citation>
    <scope>NUCLEOTIDE SEQUENCE [LARGE SCALE GENOMIC DNA]</scope>
    <source>
        <strain evidence="7">cv. CM334</strain>
    </source>
</reference>
<feature type="region of interest" description="Disordered" evidence="4">
    <location>
        <begin position="132"/>
        <end position="151"/>
    </location>
</feature>
<organism evidence="6 7">
    <name type="scientific">Capsicum annuum</name>
    <name type="common">Capsicum pepper</name>
    <dbReference type="NCBI Taxonomy" id="4072"/>
    <lineage>
        <taxon>Eukaryota</taxon>
        <taxon>Viridiplantae</taxon>
        <taxon>Streptophyta</taxon>
        <taxon>Embryophyta</taxon>
        <taxon>Tracheophyta</taxon>
        <taxon>Spermatophyta</taxon>
        <taxon>Magnoliopsida</taxon>
        <taxon>eudicotyledons</taxon>
        <taxon>Gunneridae</taxon>
        <taxon>Pentapetalae</taxon>
        <taxon>asterids</taxon>
        <taxon>lamiids</taxon>
        <taxon>Solanales</taxon>
        <taxon>Solanaceae</taxon>
        <taxon>Solanoideae</taxon>
        <taxon>Capsiceae</taxon>
        <taxon>Capsicum</taxon>
    </lineage>
</organism>
<dbReference type="Gramene" id="PHT74272">
    <property type="protein sequence ID" value="PHT74272"/>
    <property type="gene ID" value="T459_21549"/>
</dbReference>
<proteinExistence type="inferred from homology"/>
<evidence type="ECO:0000256" key="3">
    <source>
        <dbReference type="ARBA" id="ARBA00022840"/>
    </source>
</evidence>
<dbReference type="GO" id="GO:0005634">
    <property type="term" value="C:nucleus"/>
    <property type="evidence" value="ECO:0000318"/>
    <property type="project" value="GO_Central"/>
</dbReference>
<evidence type="ECO:0000313" key="7">
    <source>
        <dbReference type="Proteomes" id="UP000222542"/>
    </source>
</evidence>
<protein>
    <recommendedName>
        <fullName evidence="5">AAA ATPase AAA+ lid domain-containing protein</fullName>
    </recommendedName>
</protein>
<keyword evidence="3" id="KW-0067">ATP-binding</keyword>
<evidence type="ECO:0000313" key="6">
    <source>
        <dbReference type="EMBL" id="PHT74272.1"/>
    </source>
</evidence>
<dbReference type="STRING" id="4072.A0A2G2YWZ4"/>
<dbReference type="Proteomes" id="UP000222542">
    <property type="component" value="Unassembled WGS sequence"/>
</dbReference>
<dbReference type="PANTHER" id="PTHR23074">
    <property type="entry name" value="AAA DOMAIN-CONTAINING"/>
    <property type="match status" value="1"/>
</dbReference>
<dbReference type="InterPro" id="IPR041569">
    <property type="entry name" value="AAA_lid_3"/>
</dbReference>
<evidence type="ECO:0000256" key="2">
    <source>
        <dbReference type="ARBA" id="ARBA00022741"/>
    </source>
</evidence>
<dbReference type="GO" id="GO:0005524">
    <property type="term" value="F:ATP binding"/>
    <property type="evidence" value="ECO:0007669"/>
    <property type="project" value="UniProtKB-KW"/>
</dbReference>
<comment type="caution">
    <text evidence="6">The sequence shown here is derived from an EMBL/GenBank/DDBJ whole genome shotgun (WGS) entry which is preliminary data.</text>
</comment>
<dbReference type="FunFam" id="1.10.8.60:FF:000022">
    <property type="entry name" value="Fidgetin like 1"/>
    <property type="match status" value="1"/>
</dbReference>
<dbReference type="GO" id="GO:0005737">
    <property type="term" value="C:cytoplasm"/>
    <property type="evidence" value="ECO:0000318"/>
    <property type="project" value="GO_Central"/>
</dbReference>
<reference evidence="6 7" key="2">
    <citation type="journal article" date="2017" name="Genome Biol.">
        <title>New reference genome sequences of hot pepper reveal the massive evolution of plant disease-resistance genes by retroduplication.</title>
        <authorList>
            <person name="Kim S."/>
            <person name="Park J."/>
            <person name="Yeom S.I."/>
            <person name="Kim Y.M."/>
            <person name="Seo E."/>
            <person name="Kim K.T."/>
            <person name="Kim M.S."/>
            <person name="Lee J.M."/>
            <person name="Cheong K."/>
            <person name="Shin H.S."/>
            <person name="Kim S.B."/>
            <person name="Han K."/>
            <person name="Lee J."/>
            <person name="Park M."/>
            <person name="Lee H.A."/>
            <person name="Lee H.Y."/>
            <person name="Lee Y."/>
            <person name="Oh S."/>
            <person name="Lee J.H."/>
            <person name="Choi E."/>
            <person name="Choi E."/>
            <person name="Lee S.E."/>
            <person name="Jeon J."/>
            <person name="Kim H."/>
            <person name="Choi G."/>
            <person name="Song H."/>
            <person name="Lee J."/>
            <person name="Lee S.C."/>
            <person name="Kwon J.K."/>
            <person name="Lee H.Y."/>
            <person name="Koo N."/>
            <person name="Hong Y."/>
            <person name="Kim R.W."/>
            <person name="Kang W.H."/>
            <person name="Huh J.H."/>
            <person name="Kang B.C."/>
            <person name="Yang T.J."/>
            <person name="Lee Y.H."/>
            <person name="Bennetzen J.L."/>
            <person name="Choi D."/>
        </authorList>
    </citation>
    <scope>NUCLEOTIDE SEQUENCE [LARGE SCALE GENOMIC DNA]</scope>
    <source>
        <strain evidence="7">cv. CM334</strain>
    </source>
</reference>
<dbReference type="InterPro" id="IPR050304">
    <property type="entry name" value="MT-severing_AAA_ATPase"/>
</dbReference>
<keyword evidence="2" id="KW-0547">Nucleotide-binding</keyword>
<dbReference type="Pfam" id="PF17862">
    <property type="entry name" value="AAA_lid_3"/>
    <property type="match status" value="1"/>
</dbReference>
<keyword evidence="7" id="KW-1185">Reference proteome</keyword>
<dbReference type="SUPFAM" id="SSF52540">
    <property type="entry name" value="P-loop containing nucleoside triphosphate hydrolases"/>
    <property type="match status" value="1"/>
</dbReference>
<evidence type="ECO:0000259" key="5">
    <source>
        <dbReference type="Pfam" id="PF17862"/>
    </source>
</evidence>
<dbReference type="InterPro" id="IPR027417">
    <property type="entry name" value="P-loop_NTPase"/>
</dbReference>
<accession>A0A2G2YWZ4</accession>
<dbReference type="EMBL" id="AYRZ02000008">
    <property type="protein sequence ID" value="PHT74272.1"/>
    <property type="molecule type" value="Genomic_DNA"/>
</dbReference>
<dbReference type="GO" id="GO:0008568">
    <property type="term" value="F:microtubule severing ATPase activity"/>
    <property type="evidence" value="ECO:0000318"/>
    <property type="project" value="GO_Central"/>
</dbReference>
<gene>
    <name evidence="6" type="ORF">T459_21549</name>
</gene>
<dbReference type="GO" id="GO:0016887">
    <property type="term" value="F:ATP hydrolysis activity"/>
    <property type="evidence" value="ECO:0000318"/>
    <property type="project" value="GO_Central"/>
</dbReference>
<dbReference type="Gene3D" id="1.10.8.60">
    <property type="match status" value="1"/>
</dbReference>
<evidence type="ECO:0000256" key="4">
    <source>
        <dbReference type="SAM" id="MobiDB-lite"/>
    </source>
</evidence>
<sequence>MPDLVSRLLVGQSLKRDLLDLLRFADFGGEGPTTSLLGTYRGNGSLFWAPTKSIDVPHVPIGQFEGPHAPWTFQGDQLNRYAKMDSRTLKPPAHTSPRDFSMIRNKNFASNSSPEVLPIKRFHSKHSYPKHQAVEIKDEEEERTHVNGSKIRRLHRESSALEMKTFHPPCALKKLMQMLLQMDLSWLEKNCTLMNKGCEVRFYGIPRYGIREARAWIIKILLEKDGLFKLLDKDIVSIRKFTYGYSGSDMKNLVKDASMGPLRETLRHDIEITKLKKKDMRPVTLQDFESALQEVSPSVSFNELGAYED</sequence>
<dbReference type="AlphaFoldDB" id="A0A2G2YWZ4"/>